<evidence type="ECO:0000256" key="2">
    <source>
        <dbReference type="SAM" id="SignalP"/>
    </source>
</evidence>
<keyword evidence="2" id="KW-0732">Signal</keyword>
<comment type="caution">
    <text evidence="3">The sequence shown here is derived from an EMBL/GenBank/DDBJ whole genome shotgun (WGS) entry which is preliminary data.</text>
</comment>
<feature type="compositionally biased region" description="Basic and acidic residues" evidence="1">
    <location>
        <begin position="79"/>
        <end position="90"/>
    </location>
</feature>
<feature type="compositionally biased region" description="Polar residues" evidence="1">
    <location>
        <begin position="60"/>
        <end position="74"/>
    </location>
</feature>
<keyword evidence="4" id="KW-1185">Reference proteome</keyword>
<gene>
    <name evidence="3" type="ORF">BXZ70DRAFT_924770</name>
</gene>
<protein>
    <recommendedName>
        <fullName evidence="5">Secreted protein</fullName>
    </recommendedName>
</protein>
<evidence type="ECO:0000313" key="3">
    <source>
        <dbReference type="EMBL" id="KAH8103260.1"/>
    </source>
</evidence>
<evidence type="ECO:0000256" key="1">
    <source>
        <dbReference type="SAM" id="MobiDB-lite"/>
    </source>
</evidence>
<proteinExistence type="predicted"/>
<dbReference type="AlphaFoldDB" id="A0A8K0UTZ4"/>
<sequence length="114" mass="12740">MLGFYMIWINLTCGFFALALDVNVNETKMTFSGEFACFPLQLPRPTMTGLRHIKPVPSLKGNSQIPKSSGTSASRFHCRTPERNTHVQSEKLRLRRNLDRPIITVVAGTKSSCA</sequence>
<organism evidence="3 4">
    <name type="scientific">Cristinia sonorae</name>
    <dbReference type="NCBI Taxonomy" id="1940300"/>
    <lineage>
        <taxon>Eukaryota</taxon>
        <taxon>Fungi</taxon>
        <taxon>Dikarya</taxon>
        <taxon>Basidiomycota</taxon>
        <taxon>Agaricomycotina</taxon>
        <taxon>Agaricomycetes</taxon>
        <taxon>Agaricomycetidae</taxon>
        <taxon>Agaricales</taxon>
        <taxon>Pleurotineae</taxon>
        <taxon>Stephanosporaceae</taxon>
        <taxon>Cristinia</taxon>
    </lineage>
</organism>
<feature type="region of interest" description="Disordered" evidence="1">
    <location>
        <begin position="53"/>
        <end position="90"/>
    </location>
</feature>
<name>A0A8K0UTZ4_9AGAR</name>
<accession>A0A8K0UTZ4</accession>
<dbReference type="EMBL" id="JAEVFJ010000007">
    <property type="protein sequence ID" value="KAH8103260.1"/>
    <property type="molecule type" value="Genomic_DNA"/>
</dbReference>
<feature type="chain" id="PRO_5035425343" description="Secreted protein" evidence="2">
    <location>
        <begin position="20"/>
        <end position="114"/>
    </location>
</feature>
<feature type="signal peptide" evidence="2">
    <location>
        <begin position="1"/>
        <end position="19"/>
    </location>
</feature>
<dbReference type="Proteomes" id="UP000813824">
    <property type="component" value="Unassembled WGS sequence"/>
</dbReference>
<evidence type="ECO:0008006" key="5">
    <source>
        <dbReference type="Google" id="ProtNLM"/>
    </source>
</evidence>
<evidence type="ECO:0000313" key="4">
    <source>
        <dbReference type="Proteomes" id="UP000813824"/>
    </source>
</evidence>
<reference evidence="3" key="1">
    <citation type="journal article" date="2021" name="New Phytol.">
        <title>Evolutionary innovations through gain and loss of genes in the ectomycorrhizal Boletales.</title>
        <authorList>
            <person name="Wu G."/>
            <person name="Miyauchi S."/>
            <person name="Morin E."/>
            <person name="Kuo A."/>
            <person name="Drula E."/>
            <person name="Varga T."/>
            <person name="Kohler A."/>
            <person name="Feng B."/>
            <person name="Cao Y."/>
            <person name="Lipzen A."/>
            <person name="Daum C."/>
            <person name="Hundley H."/>
            <person name="Pangilinan J."/>
            <person name="Johnson J."/>
            <person name="Barry K."/>
            <person name="LaButti K."/>
            <person name="Ng V."/>
            <person name="Ahrendt S."/>
            <person name="Min B."/>
            <person name="Choi I.G."/>
            <person name="Park H."/>
            <person name="Plett J.M."/>
            <person name="Magnuson J."/>
            <person name="Spatafora J.W."/>
            <person name="Nagy L.G."/>
            <person name="Henrissat B."/>
            <person name="Grigoriev I.V."/>
            <person name="Yang Z.L."/>
            <person name="Xu J."/>
            <person name="Martin F.M."/>
        </authorList>
    </citation>
    <scope>NUCLEOTIDE SEQUENCE</scope>
    <source>
        <strain evidence="3">KKN 215</strain>
    </source>
</reference>